<protein>
    <submittedName>
        <fullName evidence="1">Uncharacterized protein</fullName>
    </submittedName>
</protein>
<comment type="caution">
    <text evidence="1">The sequence shown here is derived from an EMBL/GenBank/DDBJ whole genome shotgun (WGS) entry which is preliminary data.</text>
</comment>
<evidence type="ECO:0000313" key="1">
    <source>
        <dbReference type="EMBL" id="GAH04223.1"/>
    </source>
</evidence>
<proteinExistence type="predicted"/>
<dbReference type="EMBL" id="BART01020483">
    <property type="protein sequence ID" value="GAH04223.1"/>
    <property type="molecule type" value="Genomic_DNA"/>
</dbReference>
<feature type="non-terminal residue" evidence="1">
    <location>
        <position position="1"/>
    </location>
</feature>
<sequence>EFIGKQKTCFDFVLNYLKERNVIYKKMRTVKNG</sequence>
<reference evidence="1" key="1">
    <citation type="journal article" date="2014" name="Front. Microbiol.">
        <title>High frequency of phylogenetically diverse reductive dehalogenase-homologous genes in deep subseafloor sedimentary metagenomes.</title>
        <authorList>
            <person name="Kawai M."/>
            <person name="Futagami T."/>
            <person name="Toyoda A."/>
            <person name="Takaki Y."/>
            <person name="Nishi S."/>
            <person name="Hori S."/>
            <person name="Arai W."/>
            <person name="Tsubouchi T."/>
            <person name="Morono Y."/>
            <person name="Uchiyama I."/>
            <person name="Ito T."/>
            <person name="Fujiyama A."/>
            <person name="Inagaki F."/>
            <person name="Takami H."/>
        </authorList>
    </citation>
    <scope>NUCLEOTIDE SEQUENCE</scope>
    <source>
        <strain evidence="1">Expedition CK06-06</strain>
    </source>
</reference>
<name>X1E6D9_9ZZZZ</name>
<gene>
    <name evidence="1" type="ORF">S01H4_38045</name>
</gene>
<organism evidence="1">
    <name type="scientific">marine sediment metagenome</name>
    <dbReference type="NCBI Taxonomy" id="412755"/>
    <lineage>
        <taxon>unclassified sequences</taxon>
        <taxon>metagenomes</taxon>
        <taxon>ecological metagenomes</taxon>
    </lineage>
</organism>
<accession>X1E6D9</accession>
<dbReference type="AlphaFoldDB" id="X1E6D9"/>